<protein>
    <submittedName>
        <fullName evidence="2">Uncharacterized protein</fullName>
    </submittedName>
</protein>
<comment type="caution">
    <text evidence="2">The sequence shown here is derived from an EMBL/GenBank/DDBJ whole genome shotgun (WGS) entry which is preliminary data.</text>
</comment>
<sequence length="324" mass="35694">MWVLSNLEGASLLPTHMLAVLRICVGSGACWSVQMMQGATLKGSGMGSTWMHAGQGDFPRICVGLLRLCMGLKLVGESGSRWSMSKRELVGQEKEVDDEEVEEEPKGETFFIATIFSRNEIKETEMSVKCEDPGPCLVTSKIRGVDIPECLCDLGACGNIMPYALYETLDLGPLKKSKEVFTTVDASIVSVAGIADNVMRLERKVPINFESVKIGPEKLLRSEKKKEAENPKNDACMEKGLRIAPLSLKKDGKKESSKPAKKKKKHEEVKTRKKKKKHEEDVDGGRIALKCSSLGNFLGKLNKIGKALCNNKKIDAHLVKDRSK</sequence>
<gene>
    <name evidence="2" type="ORF">PIB30_075496</name>
</gene>
<accession>A0ABU6YNX2</accession>
<feature type="compositionally biased region" description="Basic and acidic residues" evidence="1">
    <location>
        <begin position="248"/>
        <end position="258"/>
    </location>
</feature>
<evidence type="ECO:0000313" key="2">
    <source>
        <dbReference type="EMBL" id="MED6211620.1"/>
    </source>
</evidence>
<keyword evidence="3" id="KW-1185">Reference proteome</keyword>
<feature type="compositionally biased region" description="Basic residues" evidence="1">
    <location>
        <begin position="259"/>
        <end position="277"/>
    </location>
</feature>
<dbReference type="Gene3D" id="2.40.70.10">
    <property type="entry name" value="Acid Proteases"/>
    <property type="match status" value="1"/>
</dbReference>
<dbReference type="Proteomes" id="UP001341840">
    <property type="component" value="Unassembled WGS sequence"/>
</dbReference>
<evidence type="ECO:0000313" key="3">
    <source>
        <dbReference type="Proteomes" id="UP001341840"/>
    </source>
</evidence>
<feature type="region of interest" description="Disordered" evidence="1">
    <location>
        <begin position="247"/>
        <end position="282"/>
    </location>
</feature>
<organism evidence="2 3">
    <name type="scientific">Stylosanthes scabra</name>
    <dbReference type="NCBI Taxonomy" id="79078"/>
    <lineage>
        <taxon>Eukaryota</taxon>
        <taxon>Viridiplantae</taxon>
        <taxon>Streptophyta</taxon>
        <taxon>Embryophyta</taxon>
        <taxon>Tracheophyta</taxon>
        <taxon>Spermatophyta</taxon>
        <taxon>Magnoliopsida</taxon>
        <taxon>eudicotyledons</taxon>
        <taxon>Gunneridae</taxon>
        <taxon>Pentapetalae</taxon>
        <taxon>rosids</taxon>
        <taxon>fabids</taxon>
        <taxon>Fabales</taxon>
        <taxon>Fabaceae</taxon>
        <taxon>Papilionoideae</taxon>
        <taxon>50 kb inversion clade</taxon>
        <taxon>dalbergioids sensu lato</taxon>
        <taxon>Dalbergieae</taxon>
        <taxon>Pterocarpus clade</taxon>
        <taxon>Stylosanthes</taxon>
    </lineage>
</organism>
<evidence type="ECO:0000256" key="1">
    <source>
        <dbReference type="SAM" id="MobiDB-lite"/>
    </source>
</evidence>
<reference evidence="2 3" key="1">
    <citation type="journal article" date="2023" name="Plants (Basel)">
        <title>Bridging the Gap: Combining Genomics and Transcriptomics Approaches to Understand Stylosanthes scabra, an Orphan Legume from the Brazilian Caatinga.</title>
        <authorList>
            <person name="Ferreira-Neto J.R.C."/>
            <person name="da Silva M.D."/>
            <person name="Binneck E."/>
            <person name="de Melo N.F."/>
            <person name="da Silva R.H."/>
            <person name="de Melo A.L.T.M."/>
            <person name="Pandolfi V."/>
            <person name="Bustamante F.O."/>
            <person name="Brasileiro-Vidal A.C."/>
            <person name="Benko-Iseppon A.M."/>
        </authorList>
    </citation>
    <scope>NUCLEOTIDE SEQUENCE [LARGE SCALE GENOMIC DNA]</scope>
    <source>
        <tissue evidence="2">Leaves</tissue>
    </source>
</reference>
<proteinExistence type="predicted"/>
<dbReference type="InterPro" id="IPR021109">
    <property type="entry name" value="Peptidase_aspartic_dom_sf"/>
</dbReference>
<dbReference type="EMBL" id="JASCZI010242619">
    <property type="protein sequence ID" value="MED6211620.1"/>
    <property type="molecule type" value="Genomic_DNA"/>
</dbReference>
<name>A0ABU6YNX2_9FABA</name>